<comment type="caution">
    <text evidence="2">The sequence shown here is derived from an EMBL/GenBank/DDBJ whole genome shotgun (WGS) entry which is preliminary data.</text>
</comment>
<gene>
    <name evidence="2" type="ORF">PXEA_LOCUS23110</name>
</gene>
<feature type="region of interest" description="Disordered" evidence="1">
    <location>
        <begin position="128"/>
        <end position="152"/>
    </location>
</feature>
<evidence type="ECO:0000256" key="1">
    <source>
        <dbReference type="SAM" id="MobiDB-lite"/>
    </source>
</evidence>
<dbReference type="EMBL" id="CAAALY010105187">
    <property type="protein sequence ID" value="VEL29670.1"/>
    <property type="molecule type" value="Genomic_DNA"/>
</dbReference>
<evidence type="ECO:0000313" key="2">
    <source>
        <dbReference type="EMBL" id="VEL29670.1"/>
    </source>
</evidence>
<dbReference type="AlphaFoldDB" id="A0A3S5C1Q6"/>
<keyword evidence="3" id="KW-1185">Reference proteome</keyword>
<organism evidence="2 3">
    <name type="scientific">Protopolystoma xenopodis</name>
    <dbReference type="NCBI Taxonomy" id="117903"/>
    <lineage>
        <taxon>Eukaryota</taxon>
        <taxon>Metazoa</taxon>
        <taxon>Spiralia</taxon>
        <taxon>Lophotrochozoa</taxon>
        <taxon>Platyhelminthes</taxon>
        <taxon>Monogenea</taxon>
        <taxon>Polyopisthocotylea</taxon>
        <taxon>Polystomatidea</taxon>
        <taxon>Polystomatidae</taxon>
        <taxon>Protopolystoma</taxon>
    </lineage>
</organism>
<feature type="compositionally biased region" description="Basic and acidic residues" evidence="1">
    <location>
        <begin position="74"/>
        <end position="87"/>
    </location>
</feature>
<name>A0A3S5C1Q6_9PLAT</name>
<reference evidence="2" key="1">
    <citation type="submission" date="2018-11" db="EMBL/GenBank/DDBJ databases">
        <authorList>
            <consortium name="Pathogen Informatics"/>
        </authorList>
    </citation>
    <scope>NUCLEOTIDE SEQUENCE</scope>
</reference>
<dbReference type="Proteomes" id="UP000784294">
    <property type="component" value="Unassembled WGS sequence"/>
</dbReference>
<sequence length="191" mass="21768">MVVVGSVGCWGELGVEWQHKSDVPLARQRQSILYFWPADAEFGPPPSSADVGDCFVCSARSETDFRTHVSHGPWRRDEREREREQLSGHKVPTVGQQALSERVHYPKTEPKKTPPHGQFGRCAHIQLDPSRQTRHETGQKRKSTRRHGSTTRCRGKVDFRDSLPILIVQLISISDILNRLFYNIQFPSGLD</sequence>
<feature type="compositionally biased region" description="Basic residues" evidence="1">
    <location>
        <begin position="140"/>
        <end position="149"/>
    </location>
</feature>
<proteinExistence type="predicted"/>
<evidence type="ECO:0000313" key="3">
    <source>
        <dbReference type="Proteomes" id="UP000784294"/>
    </source>
</evidence>
<protein>
    <submittedName>
        <fullName evidence="2">Uncharacterized protein</fullName>
    </submittedName>
</protein>
<accession>A0A3S5C1Q6</accession>
<feature type="region of interest" description="Disordered" evidence="1">
    <location>
        <begin position="67"/>
        <end position="89"/>
    </location>
</feature>